<evidence type="ECO:0008006" key="6">
    <source>
        <dbReference type="Google" id="ProtNLM"/>
    </source>
</evidence>
<dbReference type="AlphaFoldDB" id="A0A1H4C1J1"/>
<dbReference type="Gene3D" id="1.10.287.1490">
    <property type="match status" value="1"/>
</dbReference>
<feature type="coiled-coil region" evidence="1">
    <location>
        <begin position="59"/>
        <end position="86"/>
    </location>
</feature>
<feature type="transmembrane region" description="Helical" evidence="3">
    <location>
        <begin position="24"/>
        <end position="43"/>
    </location>
</feature>
<reference evidence="5" key="1">
    <citation type="submission" date="2016-10" db="EMBL/GenBank/DDBJ databases">
        <authorList>
            <person name="Varghese N."/>
            <person name="Submissions S."/>
        </authorList>
    </citation>
    <scope>NUCLEOTIDE SEQUENCE [LARGE SCALE GENOMIC DNA]</scope>
    <source>
        <strain evidence="5">DSM 23920</strain>
    </source>
</reference>
<feature type="compositionally biased region" description="Polar residues" evidence="2">
    <location>
        <begin position="1"/>
        <end position="10"/>
    </location>
</feature>
<keyword evidence="3" id="KW-1133">Transmembrane helix</keyword>
<feature type="region of interest" description="Disordered" evidence="2">
    <location>
        <begin position="1"/>
        <end position="20"/>
    </location>
</feature>
<dbReference type="OrthoDB" id="1115172at2"/>
<organism evidence="4 5">
    <name type="scientific">Chitinophaga terrae</name>
    <name type="common">ex Kim and Jung 2007</name>
    <dbReference type="NCBI Taxonomy" id="408074"/>
    <lineage>
        <taxon>Bacteria</taxon>
        <taxon>Pseudomonadati</taxon>
        <taxon>Bacteroidota</taxon>
        <taxon>Chitinophagia</taxon>
        <taxon>Chitinophagales</taxon>
        <taxon>Chitinophagaceae</taxon>
        <taxon>Chitinophaga</taxon>
    </lineage>
</organism>
<sequence>MTENTFNTPAPGSPGPEKPKSRNGLIYGILIAALAGTWIYMLYDKNKSSEQITQKNVQIDSIASSRDNLQQEYNAATARLDDLVSQNSRMDSLVKTKDKEIQDMKARISSILSNKNATQAQLAEARRLIEQLKSNIEGYQQTIERLEGEKIVLAGERDIARKERDSVSVVKDSLNKKVDLASVLHASNIHLQPIRVKGNGKEVETTKAKRADMMRVTFDLDDNRVAPTGDKEIYVAITAPDGSPLAVEALGSGRFTLEDGTEKLYTAKKTVSYVTGQKLPVTMDWKQNSDFKPGDYAVEIYHNGYKIGEGKVTLRKGGLF</sequence>
<evidence type="ECO:0000313" key="5">
    <source>
        <dbReference type="Proteomes" id="UP000199656"/>
    </source>
</evidence>
<keyword evidence="3" id="KW-0812">Transmembrane</keyword>
<evidence type="ECO:0000256" key="2">
    <source>
        <dbReference type="SAM" id="MobiDB-lite"/>
    </source>
</evidence>
<dbReference type="STRING" id="408074.SAMN05660909_02395"/>
<feature type="coiled-coil region" evidence="1">
    <location>
        <begin position="115"/>
        <end position="149"/>
    </location>
</feature>
<name>A0A1H4C1J1_9BACT</name>
<dbReference type="EMBL" id="FNRL01000009">
    <property type="protein sequence ID" value="SEA54315.1"/>
    <property type="molecule type" value="Genomic_DNA"/>
</dbReference>
<keyword evidence="1" id="KW-0175">Coiled coil</keyword>
<keyword evidence="5" id="KW-1185">Reference proteome</keyword>
<protein>
    <recommendedName>
        <fullName evidence="6">Chromosome segregation protein SMC</fullName>
    </recommendedName>
</protein>
<dbReference type="RefSeq" id="WP_089761868.1">
    <property type="nucleotide sequence ID" value="NZ_BKAT01000035.1"/>
</dbReference>
<evidence type="ECO:0000256" key="1">
    <source>
        <dbReference type="SAM" id="Coils"/>
    </source>
</evidence>
<keyword evidence="3" id="KW-0472">Membrane</keyword>
<accession>A0A1H4C1J1</accession>
<proteinExistence type="predicted"/>
<dbReference type="Proteomes" id="UP000199656">
    <property type="component" value="Unassembled WGS sequence"/>
</dbReference>
<evidence type="ECO:0000256" key="3">
    <source>
        <dbReference type="SAM" id="Phobius"/>
    </source>
</evidence>
<evidence type="ECO:0000313" key="4">
    <source>
        <dbReference type="EMBL" id="SEA54315.1"/>
    </source>
</evidence>
<gene>
    <name evidence="4" type="ORF">SAMN05660909_02395</name>
</gene>